<reference evidence="2" key="1">
    <citation type="journal article" date="2010" name="Nat. Biotechnol.">
        <title>Draft genome sequence of the oilseed species Ricinus communis.</title>
        <authorList>
            <person name="Chan A.P."/>
            <person name="Crabtree J."/>
            <person name="Zhao Q."/>
            <person name="Lorenzi H."/>
            <person name="Orvis J."/>
            <person name="Puiu D."/>
            <person name="Melake-Berhan A."/>
            <person name="Jones K.M."/>
            <person name="Redman J."/>
            <person name="Chen G."/>
            <person name="Cahoon E.B."/>
            <person name="Gedil M."/>
            <person name="Stanke M."/>
            <person name="Haas B.J."/>
            <person name="Wortman J.R."/>
            <person name="Fraser-Liggett C.M."/>
            <person name="Ravel J."/>
            <person name="Rabinowicz P.D."/>
        </authorList>
    </citation>
    <scope>NUCLEOTIDE SEQUENCE [LARGE SCALE GENOMIC DNA]</scope>
    <source>
        <strain evidence="2">cv. Hale</strain>
    </source>
</reference>
<dbReference type="AlphaFoldDB" id="B9TA52"/>
<dbReference type="InParanoid" id="B9TA52"/>
<sequence>MALNRLLSTLGKNKTRPSTVLRTSVLTKSPDLGVTLLTSLHAPGTVTTALLAEVALVYGQMNEPPGARLRVGLTALLSTPCPTSLMVLNHFLALPSVEGKFLNRAHCLH</sequence>
<gene>
    <name evidence="1" type="ORF">RCOM_2040790</name>
</gene>
<name>B9TA52_RICCO</name>
<organism evidence="1 2">
    <name type="scientific">Ricinus communis</name>
    <name type="common">Castor bean</name>
    <dbReference type="NCBI Taxonomy" id="3988"/>
    <lineage>
        <taxon>Eukaryota</taxon>
        <taxon>Viridiplantae</taxon>
        <taxon>Streptophyta</taxon>
        <taxon>Embryophyta</taxon>
        <taxon>Tracheophyta</taxon>
        <taxon>Spermatophyta</taxon>
        <taxon>Magnoliopsida</taxon>
        <taxon>eudicotyledons</taxon>
        <taxon>Gunneridae</taxon>
        <taxon>Pentapetalae</taxon>
        <taxon>rosids</taxon>
        <taxon>fabids</taxon>
        <taxon>Malpighiales</taxon>
        <taxon>Euphorbiaceae</taxon>
        <taxon>Acalyphoideae</taxon>
        <taxon>Acalypheae</taxon>
        <taxon>Ricinus</taxon>
    </lineage>
</organism>
<evidence type="ECO:0000313" key="2">
    <source>
        <dbReference type="Proteomes" id="UP000008311"/>
    </source>
</evidence>
<keyword evidence="2" id="KW-1185">Reference proteome</keyword>
<accession>B9TA52</accession>
<dbReference type="Proteomes" id="UP000008311">
    <property type="component" value="Unassembled WGS sequence"/>
</dbReference>
<evidence type="ECO:0000313" key="1">
    <source>
        <dbReference type="EMBL" id="EEF27261.1"/>
    </source>
</evidence>
<dbReference type="STRING" id="3988.B9TA52"/>
<dbReference type="EMBL" id="EQ975562">
    <property type="protein sequence ID" value="EEF27261.1"/>
    <property type="molecule type" value="Genomic_DNA"/>
</dbReference>
<protein>
    <submittedName>
        <fullName evidence="1">ATP synthase beta subunit, putative</fullName>
    </submittedName>
</protein>
<proteinExistence type="predicted"/>